<dbReference type="PANTHER" id="PTHR46499:SF1">
    <property type="entry name" value="QUEUINE TRNA-RIBOSYLTRANSFERASE"/>
    <property type="match status" value="1"/>
</dbReference>
<dbReference type="SUPFAM" id="SSF51713">
    <property type="entry name" value="tRNA-guanine transglycosylase"/>
    <property type="match status" value="1"/>
</dbReference>
<gene>
    <name evidence="3" type="ORF">A8135_06325</name>
</gene>
<dbReference type="InterPro" id="IPR050076">
    <property type="entry name" value="ArchSynthase1/Queuine_TRR"/>
</dbReference>
<feature type="domain" description="tRNA-guanine(15) transglycosylase-like" evidence="2">
    <location>
        <begin position="160"/>
        <end position="264"/>
    </location>
</feature>
<protein>
    <recommendedName>
        <fullName evidence="2">tRNA-guanine(15) transglycosylase-like domain-containing protein</fullName>
    </recommendedName>
</protein>
<dbReference type="Gene3D" id="3.20.20.105">
    <property type="entry name" value="Queuine tRNA-ribosyltransferase-like"/>
    <property type="match status" value="2"/>
</dbReference>
<dbReference type="EMBL" id="LYOZ01000053">
    <property type="protein sequence ID" value="OCH96801.1"/>
    <property type="molecule type" value="Genomic_DNA"/>
</dbReference>
<accession>A0ABX2XQI5</accession>
<organism evidence="3 4">
    <name type="scientific">Legionella jamestowniensis</name>
    <dbReference type="NCBI Taxonomy" id="455"/>
    <lineage>
        <taxon>Bacteria</taxon>
        <taxon>Pseudomonadati</taxon>
        <taxon>Pseudomonadota</taxon>
        <taxon>Gammaproteobacteria</taxon>
        <taxon>Legionellales</taxon>
        <taxon>Legionellaceae</taxon>
        <taxon>Legionella</taxon>
    </lineage>
</organism>
<dbReference type="Pfam" id="PF01702">
    <property type="entry name" value="TGT"/>
    <property type="match status" value="1"/>
</dbReference>
<dbReference type="PANTHER" id="PTHR46499">
    <property type="entry name" value="QUEUINE TRNA-RIBOSYLTRANSFERASE"/>
    <property type="match status" value="1"/>
</dbReference>
<keyword evidence="1" id="KW-0819">tRNA processing</keyword>
<evidence type="ECO:0000259" key="2">
    <source>
        <dbReference type="Pfam" id="PF01702"/>
    </source>
</evidence>
<dbReference type="InterPro" id="IPR036511">
    <property type="entry name" value="TGT-like_sf"/>
</dbReference>
<keyword evidence="4" id="KW-1185">Reference proteome</keyword>
<comment type="caution">
    <text evidence="3">The sequence shown here is derived from an EMBL/GenBank/DDBJ whole genome shotgun (WGS) entry which is preliminary data.</text>
</comment>
<evidence type="ECO:0000256" key="1">
    <source>
        <dbReference type="ARBA" id="ARBA00022694"/>
    </source>
</evidence>
<reference evidence="3 4" key="1">
    <citation type="submission" date="2016-05" db="EMBL/GenBank/DDBJ databases">
        <authorList>
            <person name="Prochazka B."/>
            <person name="Indra A."/>
            <person name="Hasenberger P."/>
            <person name="Blaschitz M."/>
            <person name="Wagner L."/>
            <person name="Wewalka G."/>
            <person name="Sorschag S."/>
            <person name="Schmid D."/>
            <person name="Ruppitsch W."/>
        </authorList>
    </citation>
    <scope>NUCLEOTIDE SEQUENCE [LARGE SCALE GENOMIC DNA]</scope>
    <source>
        <strain evidence="3 4">974010_12</strain>
    </source>
</reference>
<proteinExistence type="predicted"/>
<dbReference type="Proteomes" id="UP000093336">
    <property type="component" value="Unassembled WGS sequence"/>
</dbReference>
<evidence type="ECO:0000313" key="3">
    <source>
        <dbReference type="EMBL" id="OCH96801.1"/>
    </source>
</evidence>
<evidence type="ECO:0000313" key="4">
    <source>
        <dbReference type="Proteomes" id="UP000093336"/>
    </source>
</evidence>
<sequence length="266" mass="29914">MPTYIPILTTEAGSCLTMANWQEVGVNTVSCHLEALLVKPGVSLLSSLPNLKTYIPWEGPIVLNAALSPLKQGKYTIRSPYDGSVIQVSQEEISRLIEKLQPEVVVLPADFNLGLLGLSTKTTKVFTVPEINAEQQFGCYLTYQPSMSFAALQEKIERYNTKPIYLAGDFNLQQFTTLIQYHSVTIESNLPALHAFSGKVYCERGVLDLCAEEMTHQHTVIDTHCKCPICQQQFTRAYLHHLIHQTPLLCQRLLIQHNAYYSQHCC</sequence>
<dbReference type="InterPro" id="IPR002616">
    <property type="entry name" value="tRNA_ribo_trans-like"/>
</dbReference>
<name>A0ABX2XQI5_9GAMM</name>